<dbReference type="GO" id="GO:0000981">
    <property type="term" value="F:DNA-binding transcription factor activity, RNA polymerase II-specific"/>
    <property type="evidence" value="ECO:0007669"/>
    <property type="project" value="InterPro"/>
</dbReference>
<evidence type="ECO:0000313" key="6">
    <source>
        <dbReference type="Proteomes" id="UP000720189"/>
    </source>
</evidence>
<feature type="region of interest" description="Disordered" evidence="3">
    <location>
        <begin position="753"/>
        <end position="772"/>
    </location>
</feature>
<keyword evidence="2" id="KW-0539">Nucleus</keyword>
<evidence type="ECO:0000313" key="5">
    <source>
        <dbReference type="EMBL" id="KAH7267872.1"/>
    </source>
</evidence>
<dbReference type="PANTHER" id="PTHR46910">
    <property type="entry name" value="TRANSCRIPTION FACTOR PDR1"/>
    <property type="match status" value="1"/>
</dbReference>
<dbReference type="Pfam" id="PF04082">
    <property type="entry name" value="Fungal_trans"/>
    <property type="match status" value="1"/>
</dbReference>
<dbReference type="InterPro" id="IPR050987">
    <property type="entry name" value="AtrR-like"/>
</dbReference>
<keyword evidence="6" id="KW-1185">Reference proteome</keyword>
<dbReference type="RefSeq" id="XP_046055691.1">
    <property type="nucleotide sequence ID" value="XM_046198750.1"/>
</dbReference>
<dbReference type="PANTHER" id="PTHR46910:SF13">
    <property type="entry name" value="SPECIFIC TRANSCRIPTION FACTOR, PUTATIVE (AFU_ORTHOLOGUE AFUA_4G06190)-RELATED"/>
    <property type="match status" value="1"/>
</dbReference>
<dbReference type="Pfam" id="PF00172">
    <property type="entry name" value="Zn_clus"/>
    <property type="match status" value="1"/>
</dbReference>
<dbReference type="CDD" id="cd12148">
    <property type="entry name" value="fungal_TF_MHR"/>
    <property type="match status" value="1"/>
</dbReference>
<dbReference type="InterPro" id="IPR007219">
    <property type="entry name" value="XnlR_reg_dom"/>
</dbReference>
<evidence type="ECO:0000259" key="4">
    <source>
        <dbReference type="PROSITE" id="PS50048"/>
    </source>
</evidence>
<dbReference type="GO" id="GO:0003677">
    <property type="term" value="F:DNA binding"/>
    <property type="evidence" value="ECO:0007669"/>
    <property type="project" value="InterPro"/>
</dbReference>
<protein>
    <recommendedName>
        <fullName evidence="4">Zn(2)-C6 fungal-type domain-containing protein</fullName>
    </recommendedName>
</protein>
<organism evidence="5 6">
    <name type="scientific">Fusarium redolens</name>
    <dbReference type="NCBI Taxonomy" id="48865"/>
    <lineage>
        <taxon>Eukaryota</taxon>
        <taxon>Fungi</taxon>
        <taxon>Dikarya</taxon>
        <taxon>Ascomycota</taxon>
        <taxon>Pezizomycotina</taxon>
        <taxon>Sordariomycetes</taxon>
        <taxon>Hypocreomycetidae</taxon>
        <taxon>Hypocreales</taxon>
        <taxon>Nectriaceae</taxon>
        <taxon>Fusarium</taxon>
        <taxon>Fusarium redolens species complex</taxon>
    </lineage>
</organism>
<proteinExistence type="predicted"/>
<feature type="domain" description="Zn(2)-C6 fungal-type" evidence="4">
    <location>
        <begin position="31"/>
        <end position="60"/>
    </location>
</feature>
<dbReference type="AlphaFoldDB" id="A0A9P9KSU4"/>
<evidence type="ECO:0000256" key="1">
    <source>
        <dbReference type="ARBA" id="ARBA00022723"/>
    </source>
</evidence>
<dbReference type="EMBL" id="JAGMUX010000002">
    <property type="protein sequence ID" value="KAH7267872.1"/>
    <property type="molecule type" value="Genomic_DNA"/>
</dbReference>
<reference evidence="5" key="1">
    <citation type="journal article" date="2021" name="Nat. Commun.">
        <title>Genetic determinants of endophytism in the Arabidopsis root mycobiome.</title>
        <authorList>
            <person name="Mesny F."/>
            <person name="Miyauchi S."/>
            <person name="Thiergart T."/>
            <person name="Pickel B."/>
            <person name="Atanasova L."/>
            <person name="Karlsson M."/>
            <person name="Huettel B."/>
            <person name="Barry K.W."/>
            <person name="Haridas S."/>
            <person name="Chen C."/>
            <person name="Bauer D."/>
            <person name="Andreopoulos W."/>
            <person name="Pangilinan J."/>
            <person name="LaButti K."/>
            <person name="Riley R."/>
            <person name="Lipzen A."/>
            <person name="Clum A."/>
            <person name="Drula E."/>
            <person name="Henrissat B."/>
            <person name="Kohler A."/>
            <person name="Grigoriev I.V."/>
            <person name="Martin F.M."/>
            <person name="Hacquard S."/>
        </authorList>
    </citation>
    <scope>NUCLEOTIDE SEQUENCE</scope>
    <source>
        <strain evidence="5">MPI-CAGE-AT-0023</strain>
    </source>
</reference>
<evidence type="ECO:0000256" key="2">
    <source>
        <dbReference type="ARBA" id="ARBA00023242"/>
    </source>
</evidence>
<sequence>MSQNQSAKRLAASKGESESTGKKRVRYAARACDACRKRKGRCSGRYPCEHCVGRNQQCVYTLPTNDWRDANPAQLQDAHTDQMRRQLEPHLSQQQQLYNDANQTASLGSLLVNLQQQVESLAAQVRQNNTDKNVPPQSLYAASSQTLVDPDLQISQSLITPSVVGAKGARPHSKFYGPTSPDYSFNLAQSKLLNHANSKADKPLPVSIEENQSDDEDVEIDQFGNLNRPTQQQISSLPRQQRLLLFRNILSSREVNSLLVVFQETICEYHPIVDAPSLVKTVEYWYSKQTSPSNCTLSAVDEEDLIVANLAIAVALCVESTLPGSESLQAAESLYLSCRELINAKVVSPMPTIKHIVIVLLVGLLHYYKNMPRYAWRMCGLAGRTFMESGLHNTDVLRHVVKTEADLEEHAVIVSTILVLDRQWSASTGLPTNFSNWEFDLELRQRLKNPYLKAMTAFTAISDKFSEPILRGAKGTSCEDNDDFEFMNFQIEQWRKKSVGKFDFGPLQNMEHANATLPPAWAILLHLRAQAVRGILLRPFFFPNVPSAVSQRSIEPGIELVNCIVDTLTRLNRYTDVYQKQHPPFQHILAAGCALLFLMLAYVEGNRDIVNDALPSNFFDQAKRNFENAYLLSNTYSKSSRAARRLQRRLVGMRDLLVQMGVLRPDEYSTQGQNQQGTGTGTATSMTTKNMQQNGNASLNVPASQEMQSMRILRGTDELLDPEFLDFENELPFTINSPASSDSMPWFGSGQLPTSSLDKWPTLSPGSLLWQS</sequence>
<dbReference type="Gene3D" id="4.10.240.10">
    <property type="entry name" value="Zn(2)-C6 fungal-type DNA-binding domain"/>
    <property type="match status" value="1"/>
</dbReference>
<dbReference type="OrthoDB" id="2123952at2759"/>
<keyword evidence="1" id="KW-0479">Metal-binding</keyword>
<accession>A0A9P9KSU4</accession>
<dbReference type="SUPFAM" id="SSF57701">
    <property type="entry name" value="Zn2/Cys6 DNA-binding domain"/>
    <property type="match status" value="1"/>
</dbReference>
<dbReference type="SMART" id="SM00066">
    <property type="entry name" value="GAL4"/>
    <property type="match status" value="1"/>
</dbReference>
<dbReference type="Proteomes" id="UP000720189">
    <property type="component" value="Unassembled WGS sequence"/>
</dbReference>
<dbReference type="PROSITE" id="PS00463">
    <property type="entry name" value="ZN2_CY6_FUNGAL_1"/>
    <property type="match status" value="1"/>
</dbReference>
<dbReference type="GO" id="GO:0008270">
    <property type="term" value="F:zinc ion binding"/>
    <property type="evidence" value="ECO:0007669"/>
    <property type="project" value="InterPro"/>
</dbReference>
<dbReference type="CDD" id="cd00067">
    <property type="entry name" value="GAL4"/>
    <property type="match status" value="1"/>
</dbReference>
<evidence type="ECO:0000256" key="3">
    <source>
        <dbReference type="SAM" id="MobiDB-lite"/>
    </source>
</evidence>
<dbReference type="InterPro" id="IPR036864">
    <property type="entry name" value="Zn2-C6_fun-type_DNA-bd_sf"/>
</dbReference>
<dbReference type="GeneID" id="70228704"/>
<feature type="region of interest" description="Disordered" evidence="3">
    <location>
        <begin position="1"/>
        <end position="23"/>
    </location>
</feature>
<name>A0A9P9KSU4_FUSRE</name>
<dbReference type="PROSITE" id="PS50048">
    <property type="entry name" value="ZN2_CY6_FUNGAL_2"/>
    <property type="match status" value="1"/>
</dbReference>
<dbReference type="InterPro" id="IPR001138">
    <property type="entry name" value="Zn2Cys6_DnaBD"/>
</dbReference>
<gene>
    <name evidence="5" type="ORF">BKA55DRAFT_685153</name>
</gene>
<dbReference type="GO" id="GO:0006351">
    <property type="term" value="P:DNA-templated transcription"/>
    <property type="evidence" value="ECO:0007669"/>
    <property type="project" value="InterPro"/>
</dbReference>
<comment type="caution">
    <text evidence="5">The sequence shown here is derived from an EMBL/GenBank/DDBJ whole genome shotgun (WGS) entry which is preliminary data.</text>
</comment>